<dbReference type="SMART" id="SM00318">
    <property type="entry name" value="SNc"/>
    <property type="match status" value="1"/>
</dbReference>
<dbReference type="SUPFAM" id="SSF50199">
    <property type="entry name" value="Staphylococcal nuclease"/>
    <property type="match status" value="1"/>
</dbReference>
<evidence type="ECO:0000259" key="3">
    <source>
        <dbReference type="PROSITE" id="PS50830"/>
    </source>
</evidence>
<dbReference type="OrthoDB" id="9805504at2"/>
<dbReference type="EMBL" id="CP029352">
    <property type="protein sequence ID" value="AWK85056.1"/>
    <property type="molecule type" value="Genomic_DNA"/>
</dbReference>
<dbReference type="Proteomes" id="UP000245629">
    <property type="component" value="Chromosome 1"/>
</dbReference>
<protein>
    <submittedName>
        <fullName evidence="4">Nuclease</fullName>
    </submittedName>
</protein>
<feature type="compositionally biased region" description="Low complexity" evidence="1">
    <location>
        <begin position="164"/>
        <end position="184"/>
    </location>
</feature>
<gene>
    <name evidence="4" type="ORF">DEW08_01630</name>
</gene>
<dbReference type="AlphaFoldDB" id="A0A2S2CKT0"/>
<dbReference type="PROSITE" id="PS50830">
    <property type="entry name" value="TNASE_3"/>
    <property type="match status" value="1"/>
</dbReference>
<evidence type="ECO:0000256" key="2">
    <source>
        <dbReference type="SAM" id="SignalP"/>
    </source>
</evidence>
<keyword evidence="2" id="KW-0732">Signal</keyword>
<proteinExistence type="predicted"/>
<feature type="domain" description="TNase-like" evidence="3">
    <location>
        <begin position="31"/>
        <end position="146"/>
    </location>
</feature>
<dbReference type="RefSeq" id="WP_109323913.1">
    <property type="nucleotide sequence ID" value="NZ_CP029352.1"/>
</dbReference>
<keyword evidence="5" id="KW-1185">Reference proteome</keyword>
<name>A0A2S2CKT0_9PROT</name>
<organism evidence="4 5">
    <name type="scientific">Azospirillum thermophilum</name>
    <dbReference type="NCBI Taxonomy" id="2202148"/>
    <lineage>
        <taxon>Bacteria</taxon>
        <taxon>Pseudomonadati</taxon>
        <taxon>Pseudomonadota</taxon>
        <taxon>Alphaproteobacteria</taxon>
        <taxon>Rhodospirillales</taxon>
        <taxon>Azospirillaceae</taxon>
        <taxon>Azospirillum</taxon>
    </lineage>
</organism>
<dbReference type="PANTHER" id="PTHR12302">
    <property type="entry name" value="EBNA2 BINDING PROTEIN P100"/>
    <property type="match status" value="1"/>
</dbReference>
<evidence type="ECO:0000313" key="4">
    <source>
        <dbReference type="EMBL" id="AWK85056.1"/>
    </source>
</evidence>
<feature type="chain" id="PRO_5015589805" evidence="2">
    <location>
        <begin position="23"/>
        <end position="238"/>
    </location>
</feature>
<evidence type="ECO:0000256" key="1">
    <source>
        <dbReference type="SAM" id="MobiDB-lite"/>
    </source>
</evidence>
<reference evidence="5" key="1">
    <citation type="submission" date="2018-05" db="EMBL/GenBank/DDBJ databases">
        <title>Azospirillum thermophila sp. nov., a novel isolated from hot spring.</title>
        <authorList>
            <person name="Zhao Z."/>
        </authorList>
    </citation>
    <scope>NUCLEOTIDE SEQUENCE [LARGE SCALE GENOMIC DNA]</scope>
    <source>
        <strain evidence="5">CFH 70021</strain>
    </source>
</reference>
<dbReference type="Pfam" id="PF00565">
    <property type="entry name" value="SNase"/>
    <property type="match status" value="1"/>
</dbReference>
<dbReference type="PANTHER" id="PTHR12302:SF26">
    <property type="entry name" value="BLR1266 PROTEIN"/>
    <property type="match status" value="1"/>
</dbReference>
<evidence type="ECO:0000313" key="5">
    <source>
        <dbReference type="Proteomes" id="UP000245629"/>
    </source>
</evidence>
<dbReference type="KEGG" id="azz:DEW08_01630"/>
<dbReference type="InterPro" id="IPR016071">
    <property type="entry name" value="Staphylococal_nuclease_OB-fold"/>
</dbReference>
<feature type="region of interest" description="Disordered" evidence="1">
    <location>
        <begin position="154"/>
        <end position="187"/>
    </location>
</feature>
<dbReference type="InterPro" id="IPR035437">
    <property type="entry name" value="SNase_OB-fold_sf"/>
</dbReference>
<accession>A0A2S2CKT0</accession>
<feature type="signal peptide" evidence="2">
    <location>
        <begin position="1"/>
        <end position="22"/>
    </location>
</feature>
<sequence length="238" mass="25669">MREIGLIAAAFCTAILATPAFAADLTGTATVIDGDTLEVHGQRIRLHGIDSPESAQLCQDAAGKDWRCGQQAALALSDRIARRPVSCEVKDTDRYGRSVAACSVAGESLNAWMVSQGWAMAYRQYSTDYVGAEATARAARAGIWAGTFQPPWEWRTAKRNGDKPQAANQSRPAPAAAPSAAPSSGCQIKGNINSKGERIYHVPGGRFYDQTQIDTGSGERWFCSEDEARSAGWRRSER</sequence>
<dbReference type="Gene3D" id="2.40.50.90">
    <property type="match status" value="1"/>
</dbReference>